<gene>
    <name evidence="8" type="ORF">PVIIG_00653</name>
</gene>
<dbReference type="EMBL" id="KQ234376">
    <property type="protein sequence ID" value="KMZ77966.1"/>
    <property type="molecule type" value="Genomic_DNA"/>
</dbReference>
<proteinExistence type="predicted"/>
<evidence type="ECO:0000256" key="2">
    <source>
        <dbReference type="ARBA" id="ARBA00022692"/>
    </source>
</evidence>
<keyword evidence="6" id="KW-0732">Signal</keyword>
<evidence type="ECO:0000313" key="8">
    <source>
        <dbReference type="EMBL" id="KMZ77966.1"/>
    </source>
</evidence>
<comment type="subcellular location">
    <subcellularLocation>
        <location evidence="1">Membrane</location>
        <topology evidence="1">Single-pass membrane protein</topology>
    </subcellularLocation>
</comment>
<evidence type="ECO:0000256" key="4">
    <source>
        <dbReference type="ARBA" id="ARBA00023136"/>
    </source>
</evidence>
<evidence type="ECO:0000256" key="3">
    <source>
        <dbReference type="ARBA" id="ARBA00022989"/>
    </source>
</evidence>
<feature type="chain" id="PRO_5005322070" description="V-type proton ATPase subunit S1/VOA1 transmembrane domain-containing protein" evidence="6">
    <location>
        <begin position="22"/>
        <end position="209"/>
    </location>
</feature>
<dbReference type="Proteomes" id="UP000053562">
    <property type="component" value="Unassembled WGS sequence"/>
</dbReference>
<evidence type="ECO:0000259" key="7">
    <source>
        <dbReference type="Pfam" id="PF20520"/>
    </source>
</evidence>
<dbReference type="Pfam" id="PF20520">
    <property type="entry name" value="Ac45-VOA1_TM"/>
    <property type="match status" value="1"/>
</dbReference>
<feature type="transmembrane region" description="Helical" evidence="5">
    <location>
        <begin position="168"/>
        <end position="189"/>
    </location>
</feature>
<feature type="domain" description="V-type proton ATPase subunit S1/VOA1 transmembrane" evidence="7">
    <location>
        <begin position="164"/>
        <end position="200"/>
    </location>
</feature>
<protein>
    <recommendedName>
        <fullName evidence="7">V-type proton ATPase subunit S1/VOA1 transmembrane domain-containing protein</fullName>
    </recommendedName>
</protein>
<dbReference type="OrthoDB" id="370410at2759"/>
<organism evidence="8 9">
    <name type="scientific">Plasmodium vivax India VII</name>
    <dbReference type="NCBI Taxonomy" id="1077284"/>
    <lineage>
        <taxon>Eukaryota</taxon>
        <taxon>Sar</taxon>
        <taxon>Alveolata</taxon>
        <taxon>Apicomplexa</taxon>
        <taxon>Aconoidasida</taxon>
        <taxon>Haemosporida</taxon>
        <taxon>Plasmodiidae</taxon>
        <taxon>Plasmodium</taxon>
        <taxon>Plasmodium (Plasmodium)</taxon>
    </lineage>
</organism>
<name>A0A0J9S5H4_PLAVI</name>
<keyword evidence="3 5" id="KW-1133">Transmembrane helix</keyword>
<accession>A0A0J9S5H4</accession>
<evidence type="ECO:0000256" key="6">
    <source>
        <dbReference type="SAM" id="SignalP"/>
    </source>
</evidence>
<feature type="signal peptide" evidence="6">
    <location>
        <begin position="1"/>
        <end position="21"/>
    </location>
</feature>
<dbReference type="InterPro" id="IPR046756">
    <property type="entry name" value="VAS1/VOA1_TM"/>
</dbReference>
<evidence type="ECO:0000313" key="9">
    <source>
        <dbReference type="Proteomes" id="UP000053562"/>
    </source>
</evidence>
<dbReference type="AlphaFoldDB" id="A0A0J9S5H4"/>
<evidence type="ECO:0000256" key="5">
    <source>
        <dbReference type="SAM" id="Phobius"/>
    </source>
</evidence>
<sequence>MRRLFFVLLSLLCFLLHYVQCDVIIVDSNDVIQGFDKETVLNLSDKVFNIFLDTKTKNADITTTYANIYNKNKVTINGTCAYVKELIRGRNLKYLDEQETLAYTKSKNTNNFTIYVYTVNGQADIIPLIYQKHPKYISYIITCQEADIFDNPEDAKQNKNIFHTSPSILSQLIVIFLIFSFLFIGFYVLMNISTPKIFEDKQLIINKEH</sequence>
<evidence type="ECO:0000256" key="1">
    <source>
        <dbReference type="ARBA" id="ARBA00004167"/>
    </source>
</evidence>
<reference evidence="8 9" key="1">
    <citation type="submission" date="2011-08" db="EMBL/GenBank/DDBJ databases">
        <title>The Genome Sequence of Plasmodium vivax India VII.</title>
        <authorList>
            <consortium name="The Broad Institute Genome Sequencing Platform"/>
            <consortium name="The Broad Institute Genome Sequencing Center for Infectious Disease"/>
            <person name="Neafsey D."/>
            <person name="Carlton J."/>
            <person name="Barnwell J."/>
            <person name="Collins W."/>
            <person name="Escalante A."/>
            <person name="Mullikin J."/>
            <person name="Saul A."/>
            <person name="Guigo R."/>
            <person name="Camara F."/>
            <person name="Young S.K."/>
            <person name="Zeng Q."/>
            <person name="Gargeya S."/>
            <person name="Fitzgerald M."/>
            <person name="Haas B."/>
            <person name="Abouelleil A."/>
            <person name="Alvarado L."/>
            <person name="Arachchi H.M."/>
            <person name="Berlin A."/>
            <person name="Brown A."/>
            <person name="Chapman S.B."/>
            <person name="Chen Z."/>
            <person name="Dunbar C."/>
            <person name="Freedman E."/>
            <person name="Gearin G."/>
            <person name="Gellesch M."/>
            <person name="Goldberg J."/>
            <person name="Griggs A."/>
            <person name="Gujja S."/>
            <person name="Heiman D."/>
            <person name="Howarth C."/>
            <person name="Larson L."/>
            <person name="Lui A."/>
            <person name="MacDonald P.J.P."/>
            <person name="Montmayeur A."/>
            <person name="Murphy C."/>
            <person name="Neiman D."/>
            <person name="Pearson M."/>
            <person name="Priest M."/>
            <person name="Roberts A."/>
            <person name="Saif S."/>
            <person name="Shea T."/>
            <person name="Shenoy N."/>
            <person name="Sisk P."/>
            <person name="Stolte C."/>
            <person name="Sykes S."/>
            <person name="Wortman J."/>
            <person name="Nusbaum C."/>
            <person name="Birren B."/>
        </authorList>
    </citation>
    <scope>NUCLEOTIDE SEQUENCE [LARGE SCALE GENOMIC DNA]</scope>
    <source>
        <strain evidence="8 9">India VII</strain>
    </source>
</reference>
<keyword evidence="2 5" id="KW-0812">Transmembrane</keyword>
<dbReference type="GO" id="GO:0016020">
    <property type="term" value="C:membrane"/>
    <property type="evidence" value="ECO:0007669"/>
    <property type="project" value="UniProtKB-SubCell"/>
</dbReference>
<keyword evidence="4 5" id="KW-0472">Membrane</keyword>